<organism evidence="2 3">
    <name type="scientific">Nocardioides aquiterrae</name>
    <dbReference type="NCBI Taxonomy" id="203799"/>
    <lineage>
        <taxon>Bacteria</taxon>
        <taxon>Bacillati</taxon>
        <taxon>Actinomycetota</taxon>
        <taxon>Actinomycetes</taxon>
        <taxon>Propionibacteriales</taxon>
        <taxon>Nocardioidaceae</taxon>
        <taxon>Nocardioides</taxon>
    </lineage>
</organism>
<keyword evidence="1" id="KW-0812">Transmembrane</keyword>
<keyword evidence="1" id="KW-1133">Transmembrane helix</keyword>
<feature type="transmembrane region" description="Helical" evidence="1">
    <location>
        <begin position="79"/>
        <end position="97"/>
    </location>
</feature>
<name>A0ABP4F4C7_9ACTN</name>
<sequence length="156" mass="17238">MFGVSAGAFPTFCISEYRAVVASDDERLLEVLKWEYDTLRTEIMARQSPGYGFLTVPVAVVALIGALATSDSMEPRARWVLVLLAGLVVFASLWWALNVSRGMGKLSERIAEIEGIVNGLLGDWPSGVGLVWETRTRAQRSAWGRFIHGDTQRHRG</sequence>
<dbReference type="EMBL" id="BAAAJE010000020">
    <property type="protein sequence ID" value="GAA1155031.1"/>
    <property type="molecule type" value="Genomic_DNA"/>
</dbReference>
<keyword evidence="1" id="KW-0472">Membrane</keyword>
<dbReference type="Proteomes" id="UP001499979">
    <property type="component" value="Unassembled WGS sequence"/>
</dbReference>
<keyword evidence="3" id="KW-1185">Reference proteome</keyword>
<gene>
    <name evidence="2" type="ORF">GCM10009606_36530</name>
</gene>
<evidence type="ECO:0008006" key="4">
    <source>
        <dbReference type="Google" id="ProtNLM"/>
    </source>
</evidence>
<evidence type="ECO:0000313" key="2">
    <source>
        <dbReference type="EMBL" id="GAA1155031.1"/>
    </source>
</evidence>
<reference evidence="3" key="1">
    <citation type="journal article" date="2019" name="Int. J. Syst. Evol. Microbiol.">
        <title>The Global Catalogue of Microorganisms (GCM) 10K type strain sequencing project: providing services to taxonomists for standard genome sequencing and annotation.</title>
        <authorList>
            <consortium name="The Broad Institute Genomics Platform"/>
            <consortium name="The Broad Institute Genome Sequencing Center for Infectious Disease"/>
            <person name="Wu L."/>
            <person name="Ma J."/>
        </authorList>
    </citation>
    <scope>NUCLEOTIDE SEQUENCE [LARGE SCALE GENOMIC DNA]</scope>
    <source>
        <strain evidence="3">JCM 11813</strain>
    </source>
</reference>
<comment type="caution">
    <text evidence="2">The sequence shown here is derived from an EMBL/GenBank/DDBJ whole genome shotgun (WGS) entry which is preliminary data.</text>
</comment>
<protein>
    <recommendedName>
        <fullName evidence="4">DUF4231 domain-containing protein</fullName>
    </recommendedName>
</protein>
<evidence type="ECO:0000313" key="3">
    <source>
        <dbReference type="Proteomes" id="UP001499979"/>
    </source>
</evidence>
<feature type="transmembrane region" description="Helical" evidence="1">
    <location>
        <begin position="50"/>
        <end position="67"/>
    </location>
</feature>
<evidence type="ECO:0000256" key="1">
    <source>
        <dbReference type="SAM" id="Phobius"/>
    </source>
</evidence>
<accession>A0ABP4F4C7</accession>
<proteinExistence type="predicted"/>